<comment type="caution">
    <text evidence="1">The sequence shown here is derived from an EMBL/GenBank/DDBJ whole genome shotgun (WGS) entry which is preliminary data.</text>
</comment>
<proteinExistence type="predicted"/>
<dbReference type="Proteomes" id="UP001225605">
    <property type="component" value="Unassembled WGS sequence"/>
</dbReference>
<reference evidence="1 2" key="1">
    <citation type="submission" date="2017-06" db="EMBL/GenBank/DDBJ databases">
        <title>Cultured bacterium strain Saccharothrix yanglingensis Hhs.015.</title>
        <authorList>
            <person name="Xia Y."/>
        </authorList>
    </citation>
    <scope>NUCLEOTIDE SEQUENCE [LARGE SCALE GENOMIC DNA]</scope>
    <source>
        <strain evidence="1 2">Hhs.015</strain>
    </source>
</reference>
<evidence type="ECO:0008006" key="3">
    <source>
        <dbReference type="Google" id="ProtNLM"/>
    </source>
</evidence>
<evidence type="ECO:0000313" key="1">
    <source>
        <dbReference type="EMBL" id="MDQ2588343.1"/>
    </source>
</evidence>
<accession>A0ABU0X881</accession>
<protein>
    <recommendedName>
        <fullName evidence="3">Transposase</fullName>
    </recommendedName>
</protein>
<keyword evidence="2" id="KW-1185">Reference proteome</keyword>
<gene>
    <name evidence="1" type="ORF">CKY47_31140</name>
</gene>
<organism evidence="1 2">
    <name type="scientific">Saccharothrix yanglingensis</name>
    <dbReference type="NCBI Taxonomy" id="659496"/>
    <lineage>
        <taxon>Bacteria</taxon>
        <taxon>Bacillati</taxon>
        <taxon>Actinomycetota</taxon>
        <taxon>Actinomycetes</taxon>
        <taxon>Pseudonocardiales</taxon>
        <taxon>Pseudonocardiaceae</taxon>
        <taxon>Saccharothrix</taxon>
    </lineage>
</organism>
<name>A0ABU0X881_9PSEU</name>
<sequence>MDTTDPVPDGRAALTDEEREELTWLRAENAFLRVQRDVLTRIATDYAHDLEVILGRRATGASRR</sequence>
<dbReference type="EMBL" id="NSDM01000017">
    <property type="protein sequence ID" value="MDQ2588343.1"/>
    <property type="molecule type" value="Genomic_DNA"/>
</dbReference>
<evidence type="ECO:0000313" key="2">
    <source>
        <dbReference type="Proteomes" id="UP001225605"/>
    </source>
</evidence>
<dbReference type="RefSeq" id="WP_306749991.1">
    <property type="nucleotide sequence ID" value="NZ_NSDM01000017.1"/>
</dbReference>